<dbReference type="FunFam" id="3.30.450.20:FF:000099">
    <property type="entry name" value="Sensory box sensor histidine kinase"/>
    <property type="match status" value="2"/>
</dbReference>
<keyword evidence="8" id="KW-0288">FMN</keyword>
<evidence type="ECO:0000313" key="20">
    <source>
        <dbReference type="Proteomes" id="UP001055286"/>
    </source>
</evidence>
<dbReference type="Gene3D" id="2.10.70.100">
    <property type="match status" value="1"/>
</dbReference>
<reference evidence="19" key="2">
    <citation type="submission" date="2021-08" db="EMBL/GenBank/DDBJ databases">
        <authorList>
            <person name="Tani A."/>
            <person name="Ola A."/>
            <person name="Ogura Y."/>
            <person name="Katsura K."/>
            <person name="Hayashi T."/>
        </authorList>
    </citation>
    <scope>NUCLEOTIDE SEQUENCE</scope>
    <source>
        <strain evidence="19">JCM 32048</strain>
    </source>
</reference>
<dbReference type="GO" id="GO:0009881">
    <property type="term" value="F:photoreceptor activity"/>
    <property type="evidence" value="ECO:0007669"/>
    <property type="project" value="UniProtKB-KW"/>
</dbReference>
<keyword evidence="13" id="KW-0067">ATP-binding</keyword>
<evidence type="ECO:0000259" key="18">
    <source>
        <dbReference type="PROSITE" id="PS50113"/>
    </source>
</evidence>
<keyword evidence="6" id="KW-0716">Sensory transduction</keyword>
<comment type="caution">
    <text evidence="19">The sequence shown here is derived from an EMBL/GenBank/DDBJ whole genome shotgun (WGS) entry which is preliminary data.</text>
</comment>
<evidence type="ECO:0000256" key="6">
    <source>
        <dbReference type="ARBA" id="ARBA00022606"/>
    </source>
</evidence>
<evidence type="ECO:0000256" key="11">
    <source>
        <dbReference type="ARBA" id="ARBA00022741"/>
    </source>
</evidence>
<evidence type="ECO:0000256" key="16">
    <source>
        <dbReference type="ARBA" id="ARBA00023170"/>
    </source>
</evidence>
<keyword evidence="12" id="KW-0418">Kinase</keyword>
<name>A0AA37HJE9_9HYPH</name>
<dbReference type="Pfam" id="PF07536">
    <property type="entry name" value="HWE_HK"/>
    <property type="match status" value="1"/>
</dbReference>
<keyword evidence="11" id="KW-0547">Nucleotide-binding</keyword>
<evidence type="ECO:0000256" key="2">
    <source>
        <dbReference type="ARBA" id="ARBA00012438"/>
    </source>
</evidence>
<feature type="domain" description="PAS" evidence="17">
    <location>
        <begin position="544"/>
        <end position="616"/>
    </location>
</feature>
<keyword evidence="15" id="KW-0843">Virulence</keyword>
<dbReference type="InterPro" id="IPR013655">
    <property type="entry name" value="PAS_fold_3"/>
</dbReference>
<evidence type="ECO:0000256" key="7">
    <source>
        <dbReference type="ARBA" id="ARBA00022630"/>
    </source>
</evidence>
<evidence type="ECO:0000256" key="8">
    <source>
        <dbReference type="ARBA" id="ARBA00022643"/>
    </source>
</evidence>
<dbReference type="InterPro" id="IPR036890">
    <property type="entry name" value="HATPase_C_sf"/>
</dbReference>
<accession>A0AA37HJE9</accession>
<feature type="domain" description="PAC" evidence="18">
    <location>
        <begin position="371"/>
        <end position="424"/>
    </location>
</feature>
<feature type="domain" description="PAS" evidence="17">
    <location>
        <begin position="418"/>
        <end position="488"/>
    </location>
</feature>
<keyword evidence="4" id="KW-0600">Photoreceptor protein</keyword>
<keyword evidence="20" id="KW-1185">Reference proteome</keyword>
<dbReference type="InterPro" id="IPR029016">
    <property type="entry name" value="GAF-like_dom_sf"/>
</dbReference>
<dbReference type="Proteomes" id="UP001055286">
    <property type="component" value="Unassembled WGS sequence"/>
</dbReference>
<dbReference type="PROSITE" id="PS50112">
    <property type="entry name" value="PAS"/>
    <property type="match status" value="4"/>
</dbReference>
<organism evidence="19 20">
    <name type="scientific">Methylobacterium frigidaeris</name>
    <dbReference type="NCBI Taxonomy" id="2038277"/>
    <lineage>
        <taxon>Bacteria</taxon>
        <taxon>Pseudomonadati</taxon>
        <taxon>Pseudomonadota</taxon>
        <taxon>Alphaproteobacteria</taxon>
        <taxon>Hyphomicrobiales</taxon>
        <taxon>Methylobacteriaceae</taxon>
        <taxon>Methylobacterium</taxon>
    </lineage>
</organism>
<dbReference type="SMART" id="SM00091">
    <property type="entry name" value="PAS"/>
    <property type="match status" value="4"/>
</dbReference>
<dbReference type="RefSeq" id="WP_238193751.1">
    <property type="nucleotide sequence ID" value="NZ_BPQJ01000086.1"/>
</dbReference>
<dbReference type="InterPro" id="IPR003018">
    <property type="entry name" value="GAF"/>
</dbReference>
<evidence type="ECO:0000256" key="4">
    <source>
        <dbReference type="ARBA" id="ARBA00022543"/>
    </source>
</evidence>
<dbReference type="CDD" id="cd00130">
    <property type="entry name" value="PAS"/>
    <property type="match status" value="4"/>
</dbReference>
<dbReference type="GO" id="GO:0005524">
    <property type="term" value="F:ATP binding"/>
    <property type="evidence" value="ECO:0007669"/>
    <property type="project" value="UniProtKB-KW"/>
</dbReference>
<dbReference type="SMART" id="SM00086">
    <property type="entry name" value="PAC"/>
    <property type="match status" value="4"/>
</dbReference>
<dbReference type="GO" id="GO:0004673">
    <property type="term" value="F:protein histidine kinase activity"/>
    <property type="evidence" value="ECO:0007669"/>
    <property type="project" value="UniProtKB-EC"/>
</dbReference>
<dbReference type="SUPFAM" id="SSF55781">
    <property type="entry name" value="GAF domain-like"/>
    <property type="match status" value="1"/>
</dbReference>
<dbReference type="InterPro" id="IPR011102">
    <property type="entry name" value="Sig_transdc_His_kinase_HWE"/>
</dbReference>
<gene>
    <name evidence="19" type="ORF">MPEAHAMD_7067</name>
</gene>
<dbReference type="InterPro" id="IPR035965">
    <property type="entry name" value="PAS-like_dom_sf"/>
</dbReference>
<dbReference type="EMBL" id="BPQJ01000086">
    <property type="protein sequence ID" value="GJD66868.1"/>
    <property type="molecule type" value="Genomic_DNA"/>
</dbReference>
<feature type="domain" description="PAS" evidence="17">
    <location>
        <begin position="298"/>
        <end position="369"/>
    </location>
</feature>
<proteinExistence type="predicted"/>
<dbReference type="Pfam" id="PF13426">
    <property type="entry name" value="PAS_9"/>
    <property type="match status" value="1"/>
</dbReference>
<dbReference type="PROSITE" id="PS50113">
    <property type="entry name" value="PAC"/>
    <property type="match status" value="4"/>
</dbReference>
<feature type="domain" description="PAS" evidence="17">
    <location>
        <begin position="170"/>
        <end position="243"/>
    </location>
</feature>
<dbReference type="PANTHER" id="PTHR41523">
    <property type="entry name" value="TWO-COMPONENT SYSTEM SENSOR PROTEIN"/>
    <property type="match status" value="1"/>
</dbReference>
<evidence type="ECO:0000256" key="1">
    <source>
        <dbReference type="ARBA" id="ARBA00000085"/>
    </source>
</evidence>
<keyword evidence="7" id="KW-0285">Flavoprotein</keyword>
<dbReference type="SMART" id="SM00911">
    <property type="entry name" value="HWE_HK"/>
    <property type="match status" value="1"/>
</dbReference>
<evidence type="ECO:0000256" key="9">
    <source>
        <dbReference type="ARBA" id="ARBA00022679"/>
    </source>
</evidence>
<keyword evidence="16" id="KW-0675">Receptor</keyword>
<protein>
    <recommendedName>
        <fullName evidence="3">Blue-light-activated histidine kinase</fullName>
        <ecNumber evidence="2">2.7.13.3</ecNumber>
    </recommendedName>
</protein>
<evidence type="ECO:0000256" key="14">
    <source>
        <dbReference type="ARBA" id="ARBA00022991"/>
    </source>
</evidence>
<comment type="catalytic activity">
    <reaction evidence="1">
        <text>ATP + protein L-histidine = ADP + protein N-phospho-L-histidine.</text>
        <dbReference type="EC" id="2.7.13.3"/>
    </reaction>
</comment>
<feature type="domain" description="PAC" evidence="18">
    <location>
        <begin position="245"/>
        <end position="297"/>
    </location>
</feature>
<keyword evidence="5" id="KW-0597">Phosphoprotein</keyword>
<dbReference type="Gene3D" id="3.30.450.20">
    <property type="entry name" value="PAS domain"/>
    <property type="match status" value="4"/>
</dbReference>
<evidence type="ECO:0000256" key="5">
    <source>
        <dbReference type="ARBA" id="ARBA00022553"/>
    </source>
</evidence>
<keyword evidence="14" id="KW-0157">Chromophore</keyword>
<dbReference type="InterPro" id="IPR000014">
    <property type="entry name" value="PAS"/>
</dbReference>
<keyword evidence="10" id="KW-0677">Repeat</keyword>
<dbReference type="SMART" id="SM00065">
    <property type="entry name" value="GAF"/>
    <property type="match status" value="1"/>
</dbReference>
<evidence type="ECO:0000256" key="13">
    <source>
        <dbReference type="ARBA" id="ARBA00022840"/>
    </source>
</evidence>
<dbReference type="InterPro" id="IPR001610">
    <property type="entry name" value="PAC"/>
</dbReference>
<dbReference type="NCBIfam" id="TIGR00229">
    <property type="entry name" value="sensory_box"/>
    <property type="match status" value="4"/>
</dbReference>
<sequence length="875" mass="98366">MEQAKPLMDEGARLQALTSYGILDTPREADFDGIAELAAEICGTPIAVVNLIGDGRQFFKAEVGLGVRETPLETSFCRQAILQEDFLYVPDATNDARFKSNPLVTGEPGLRFYAGALLKTPEGHPIGTVCVLDTQPRTLTDRQQKTLKHLARQAMAQLELRRTARIQQAEKELQDRILESATDYAIIAMDRSGRVTRWNAGAEHILGWREDEMLGELTHRFFTPEDLATKQPEIEMGTALEHGSAPDERWHVRKSGERFWASGEMMTLKAETGEIQGFLKILRDRTQQREDAAERSAAELRFRSLVEVSPQVVWFGDAAGNITYCNPTWYEYTGLTPGDTSGTGWASVIHPDHRERVLGVWMHAVATEGHYEVEIPFRRASDGQYRWFLARGKPIRNAAGVLESWIGIAVDIHERKQAEQRFEALTELAPSIIWFGNPDGSLSYLNNRWYEYTGQTPEQALPLGWGEVIHPDDLSGLLKVWEDARTREVLYDTEARLRRHDGAYRWFLIRAEPLRDEGGKVVGWLGSDSDIHDRRDAEQALRETEERYRLASRATNDAIWDWDFASDHIRWNEAVQTLFGYAADEVGPSGSWWKSHIHPDDRERVKTSIYAVIDGCTDHWIDEYRFLRADGSYADIFDRGYVLRDTEGKAVRMIGAMLDITERKRAEEHQRLLTGELQHRVKNTLAMVQAIASQTLRGATDINEVREAFAARLISLGRAHDILTQASWTAAPIVEVIEGALSVHRQSEPSRLRISGPNVLLAARAALALALALHELATNAAKYGALSNESGVVELRWHVVHEGDAPRFCLTWSEHGGPPILIQPTRRGFGSRLIERSFAAEVGGEVKLTYAPTGLVCRLEAPLASMQEQRSEVAA</sequence>
<reference evidence="19" key="1">
    <citation type="journal article" date="2016" name="Front. Microbiol.">
        <title>Genome Sequence of the Piezophilic, Mesophilic Sulfate-Reducing Bacterium Desulfovibrio indicus J2T.</title>
        <authorList>
            <person name="Cao J."/>
            <person name="Maignien L."/>
            <person name="Shao Z."/>
            <person name="Alain K."/>
            <person name="Jebbar M."/>
        </authorList>
    </citation>
    <scope>NUCLEOTIDE SEQUENCE</scope>
    <source>
        <strain evidence="19">JCM 32048</strain>
    </source>
</reference>
<evidence type="ECO:0000256" key="3">
    <source>
        <dbReference type="ARBA" id="ARBA00021740"/>
    </source>
</evidence>
<evidence type="ECO:0000259" key="17">
    <source>
        <dbReference type="PROSITE" id="PS50112"/>
    </source>
</evidence>
<dbReference type="Gene3D" id="3.30.450.40">
    <property type="match status" value="1"/>
</dbReference>
<dbReference type="PANTHER" id="PTHR41523:SF7">
    <property type="entry name" value="HISTIDINE KINASE"/>
    <property type="match status" value="1"/>
</dbReference>
<dbReference type="Pfam" id="PF01590">
    <property type="entry name" value="GAF"/>
    <property type="match status" value="1"/>
</dbReference>
<dbReference type="InterPro" id="IPR000700">
    <property type="entry name" value="PAS-assoc_C"/>
</dbReference>
<dbReference type="Gene3D" id="3.30.565.10">
    <property type="entry name" value="Histidine kinase-like ATPase, C-terminal domain"/>
    <property type="match status" value="1"/>
</dbReference>
<dbReference type="SUPFAM" id="SSF55785">
    <property type="entry name" value="PYP-like sensor domain (PAS domain)"/>
    <property type="match status" value="4"/>
</dbReference>
<evidence type="ECO:0000313" key="19">
    <source>
        <dbReference type="EMBL" id="GJD66868.1"/>
    </source>
</evidence>
<dbReference type="AlphaFoldDB" id="A0AA37HJE9"/>
<feature type="domain" description="PAC" evidence="18">
    <location>
        <begin position="491"/>
        <end position="543"/>
    </location>
</feature>
<evidence type="ECO:0000256" key="15">
    <source>
        <dbReference type="ARBA" id="ARBA00023026"/>
    </source>
</evidence>
<dbReference type="Pfam" id="PF08447">
    <property type="entry name" value="PAS_3"/>
    <property type="match status" value="3"/>
</dbReference>
<evidence type="ECO:0000256" key="12">
    <source>
        <dbReference type="ARBA" id="ARBA00022777"/>
    </source>
</evidence>
<dbReference type="EC" id="2.7.13.3" evidence="2"/>
<keyword evidence="9" id="KW-0808">Transferase</keyword>
<evidence type="ECO:0000256" key="10">
    <source>
        <dbReference type="ARBA" id="ARBA00022737"/>
    </source>
</evidence>
<feature type="domain" description="PAC" evidence="18">
    <location>
        <begin position="620"/>
        <end position="672"/>
    </location>
</feature>